<dbReference type="GO" id="GO:0005975">
    <property type="term" value="P:carbohydrate metabolic process"/>
    <property type="evidence" value="ECO:0007669"/>
    <property type="project" value="InterPro"/>
</dbReference>
<sequence length="455" mass="50550">MQINSSIFRAYDIRGRYPEELNEQTAYRIGRSFASFLKSGSVGKDHIRVLVNGDARPSSPSLTKEIINGLTDEGCDVLDAGLSTTPMHYFAVNHFDVDGGIMVTASHNPSEYNGCKLSRRELVSVGGGTGMEEIRNMVVRGVFPLPQKKGRVQIISNLKKDYIAFVRSKFSPKDWRPQKIVFDTGNGMVGLILRDMLAGTGITYSILYEDIDMTYPNHTANPLDEHTLDDLKRAVKEEHADMGVAFDGDGDRIAFITAEGDRVRGEYMTALFGLHALSREAGVATVYDLRSSKAVSEVITEAGGMSVRSRVGHTFIKRAMHKYKAVVGGEVSGHYYFQETFFAESSMYALFLLVQILSEKNQSLSGVVRPLDRYATTGELNFSVTNADSIIDDLAVLYKNEKTDYLDGLTVEADNFWFNMRVSNTEGVLRLNLEAKDKKILQQVLKDIKSVLKVG</sequence>
<name>A0A2M8KWU9_9BACT</name>
<dbReference type="InterPro" id="IPR005843">
    <property type="entry name" value="A-D-PHexomutase_C"/>
</dbReference>
<dbReference type="GO" id="GO:0000287">
    <property type="term" value="F:magnesium ion binding"/>
    <property type="evidence" value="ECO:0007669"/>
    <property type="project" value="InterPro"/>
</dbReference>
<dbReference type="Pfam" id="PF00408">
    <property type="entry name" value="PGM_PMM_IV"/>
    <property type="match status" value="1"/>
</dbReference>
<evidence type="ECO:0000259" key="10">
    <source>
        <dbReference type="Pfam" id="PF02879"/>
    </source>
</evidence>
<evidence type="ECO:0000256" key="2">
    <source>
        <dbReference type="ARBA" id="ARBA00010231"/>
    </source>
</evidence>
<dbReference type="InterPro" id="IPR016055">
    <property type="entry name" value="A-D-PHexomutase_a/b/a-I/II/III"/>
</dbReference>
<accession>A0A2M8KWU9</accession>
<dbReference type="InterPro" id="IPR005844">
    <property type="entry name" value="A-D-PHexomutase_a/b/a-I"/>
</dbReference>
<dbReference type="EMBL" id="PFEF01000006">
    <property type="protein sequence ID" value="PJE64377.1"/>
    <property type="molecule type" value="Genomic_DNA"/>
</dbReference>
<dbReference type="Pfam" id="PF02879">
    <property type="entry name" value="PGM_PMM_II"/>
    <property type="match status" value="1"/>
</dbReference>
<evidence type="ECO:0000259" key="9">
    <source>
        <dbReference type="Pfam" id="PF02878"/>
    </source>
</evidence>
<dbReference type="SUPFAM" id="SSF53738">
    <property type="entry name" value="Phosphoglucomutase, first 3 domains"/>
    <property type="match status" value="3"/>
</dbReference>
<dbReference type="InterPro" id="IPR005845">
    <property type="entry name" value="A-D-PHexomutase_a/b/a-II"/>
</dbReference>
<evidence type="ECO:0000256" key="4">
    <source>
        <dbReference type="ARBA" id="ARBA00022723"/>
    </source>
</evidence>
<comment type="similarity">
    <text evidence="2 7">Belongs to the phosphohexose mutase family.</text>
</comment>
<dbReference type="Pfam" id="PF02878">
    <property type="entry name" value="PGM_PMM_I"/>
    <property type="match status" value="1"/>
</dbReference>
<dbReference type="Proteomes" id="UP000229098">
    <property type="component" value="Unassembled WGS sequence"/>
</dbReference>
<proteinExistence type="inferred from homology"/>
<dbReference type="Pfam" id="PF02880">
    <property type="entry name" value="PGM_PMM_III"/>
    <property type="match status" value="1"/>
</dbReference>
<organism evidence="12 13">
    <name type="scientific">Candidatus Ryanbacteria bacterium CG10_big_fil_rev_8_21_14_0_10_43_42</name>
    <dbReference type="NCBI Taxonomy" id="1974864"/>
    <lineage>
        <taxon>Bacteria</taxon>
        <taxon>Candidatus Ryaniibacteriota</taxon>
    </lineage>
</organism>
<evidence type="ECO:0000313" key="13">
    <source>
        <dbReference type="Proteomes" id="UP000229098"/>
    </source>
</evidence>
<feature type="domain" description="Alpha-D-phosphohexomutase alpha/beta/alpha" evidence="11">
    <location>
        <begin position="265"/>
        <end position="369"/>
    </location>
</feature>
<comment type="caution">
    <text evidence="12">The sequence shown here is derived from an EMBL/GenBank/DDBJ whole genome shotgun (WGS) entry which is preliminary data.</text>
</comment>
<evidence type="ECO:0000256" key="7">
    <source>
        <dbReference type="RuleBase" id="RU004326"/>
    </source>
</evidence>
<keyword evidence="5 7" id="KW-0460">Magnesium</keyword>
<evidence type="ECO:0000256" key="3">
    <source>
        <dbReference type="ARBA" id="ARBA00022553"/>
    </source>
</evidence>
<gene>
    <name evidence="12" type="primary">manB</name>
    <name evidence="12" type="ORF">COU90_02915</name>
</gene>
<dbReference type="InterPro" id="IPR036900">
    <property type="entry name" value="A-D-PHexomutase_C_sf"/>
</dbReference>
<feature type="domain" description="Alpha-D-phosphohexomutase alpha/beta/alpha" evidence="10">
    <location>
        <begin position="161"/>
        <end position="260"/>
    </location>
</feature>
<feature type="domain" description="Alpha-D-phosphohexomutase alpha/beta/alpha" evidence="9">
    <location>
        <begin position="7"/>
        <end position="119"/>
    </location>
</feature>
<dbReference type="Gene3D" id="3.30.310.50">
    <property type="entry name" value="Alpha-D-phosphohexomutase, C-terminal domain"/>
    <property type="match status" value="1"/>
</dbReference>
<dbReference type="PROSITE" id="PS00710">
    <property type="entry name" value="PGM_PMM"/>
    <property type="match status" value="1"/>
</dbReference>
<dbReference type="PRINTS" id="PR00509">
    <property type="entry name" value="PGMPMM"/>
</dbReference>
<comment type="cofactor">
    <cofactor evidence="1">
        <name>Mg(2+)</name>
        <dbReference type="ChEBI" id="CHEBI:18420"/>
    </cofactor>
</comment>
<reference evidence="13" key="1">
    <citation type="submission" date="2017-09" db="EMBL/GenBank/DDBJ databases">
        <title>Depth-based differentiation of microbial function through sediment-hosted aquifers and enrichment of novel symbionts in the deep terrestrial subsurface.</title>
        <authorList>
            <person name="Probst A.J."/>
            <person name="Ladd B."/>
            <person name="Jarett J.K."/>
            <person name="Geller-Mcgrath D.E."/>
            <person name="Sieber C.M.K."/>
            <person name="Emerson J.B."/>
            <person name="Anantharaman K."/>
            <person name="Thomas B.C."/>
            <person name="Malmstrom R."/>
            <person name="Stieglmeier M."/>
            <person name="Klingl A."/>
            <person name="Woyke T."/>
            <person name="Ryan C.M."/>
            <person name="Banfield J.F."/>
        </authorList>
    </citation>
    <scope>NUCLEOTIDE SEQUENCE [LARGE SCALE GENOMIC DNA]</scope>
</reference>
<dbReference type="InterPro" id="IPR005841">
    <property type="entry name" value="Alpha-D-phosphohexomutase_SF"/>
</dbReference>
<dbReference type="PANTHER" id="PTHR43771:SF1">
    <property type="entry name" value="PHOSPHOMANNOMUTASE"/>
    <property type="match status" value="1"/>
</dbReference>
<dbReference type="InterPro" id="IPR005846">
    <property type="entry name" value="A-D-PHexomutase_a/b/a-III"/>
</dbReference>
<dbReference type="CDD" id="cd03089">
    <property type="entry name" value="PMM_PGM"/>
    <property type="match status" value="1"/>
</dbReference>
<dbReference type="SUPFAM" id="SSF55957">
    <property type="entry name" value="Phosphoglucomutase, C-terminal domain"/>
    <property type="match status" value="1"/>
</dbReference>
<evidence type="ECO:0000313" key="12">
    <source>
        <dbReference type="EMBL" id="PJE64377.1"/>
    </source>
</evidence>
<evidence type="ECO:0000259" key="8">
    <source>
        <dbReference type="Pfam" id="PF00408"/>
    </source>
</evidence>
<evidence type="ECO:0000256" key="5">
    <source>
        <dbReference type="ARBA" id="ARBA00022842"/>
    </source>
</evidence>
<keyword evidence="3" id="KW-0597">Phosphoprotein</keyword>
<dbReference type="InterPro" id="IPR016066">
    <property type="entry name" value="A-D-PHexomutase_CS"/>
</dbReference>
<dbReference type="PANTHER" id="PTHR43771">
    <property type="entry name" value="PHOSPHOMANNOMUTASE"/>
    <property type="match status" value="1"/>
</dbReference>
<dbReference type="AlphaFoldDB" id="A0A2M8KWU9"/>
<keyword evidence="4 7" id="KW-0479">Metal-binding</keyword>
<feature type="domain" description="Alpha-D-phosphohexomutase C-terminal" evidence="8">
    <location>
        <begin position="379"/>
        <end position="448"/>
    </location>
</feature>
<evidence type="ECO:0000256" key="1">
    <source>
        <dbReference type="ARBA" id="ARBA00001946"/>
    </source>
</evidence>
<protein>
    <submittedName>
        <fullName evidence="12">Phosphomannomutase/phosphoglucomutase</fullName>
    </submittedName>
</protein>
<dbReference type="Gene3D" id="3.40.120.10">
    <property type="entry name" value="Alpha-D-Glucose-1,6-Bisphosphate, subunit A, domain 3"/>
    <property type="match status" value="3"/>
</dbReference>
<evidence type="ECO:0000256" key="6">
    <source>
        <dbReference type="ARBA" id="ARBA00023235"/>
    </source>
</evidence>
<keyword evidence="6" id="KW-0413">Isomerase</keyword>
<evidence type="ECO:0000259" key="11">
    <source>
        <dbReference type="Pfam" id="PF02880"/>
    </source>
</evidence>
<dbReference type="GO" id="GO:0016868">
    <property type="term" value="F:intramolecular phosphotransferase activity"/>
    <property type="evidence" value="ECO:0007669"/>
    <property type="project" value="InterPro"/>
</dbReference>